<dbReference type="InterPro" id="IPR000182">
    <property type="entry name" value="GNAT_dom"/>
</dbReference>
<dbReference type="EMBL" id="LT796768">
    <property type="protein sequence ID" value="SKB03158.1"/>
    <property type="molecule type" value="Genomic_DNA"/>
</dbReference>
<name>A0A1T4YNL9_9ACTN</name>
<reference evidence="5" key="1">
    <citation type="submission" date="2017-02" db="EMBL/GenBank/DDBJ databases">
        <authorList>
            <person name="Varghese N."/>
            <person name="Submissions S."/>
        </authorList>
    </citation>
    <scope>NUCLEOTIDE SEQUENCE [LARGE SCALE GENOMIC DNA]</scope>
    <source>
        <strain evidence="5">9H-4</strain>
    </source>
</reference>
<dbReference type="PANTHER" id="PTHR43877:SF1">
    <property type="entry name" value="ACETYLTRANSFERASE"/>
    <property type="match status" value="1"/>
</dbReference>
<dbReference type="Proteomes" id="UP000191040">
    <property type="component" value="Chromosome I"/>
</dbReference>
<gene>
    <name evidence="4" type="ORF">SAMN06295964_0160</name>
</gene>
<evidence type="ECO:0000256" key="1">
    <source>
        <dbReference type="ARBA" id="ARBA00022679"/>
    </source>
</evidence>
<dbReference type="STRING" id="1736691.SAMN06295964_0160"/>
<dbReference type="InterPro" id="IPR050832">
    <property type="entry name" value="Bact_Acetyltransf"/>
</dbReference>
<keyword evidence="2" id="KW-0012">Acyltransferase</keyword>
<dbReference type="GO" id="GO:0016747">
    <property type="term" value="F:acyltransferase activity, transferring groups other than amino-acyl groups"/>
    <property type="evidence" value="ECO:0007669"/>
    <property type="project" value="InterPro"/>
</dbReference>
<evidence type="ECO:0000256" key="2">
    <source>
        <dbReference type="ARBA" id="ARBA00023315"/>
    </source>
</evidence>
<evidence type="ECO:0000313" key="4">
    <source>
        <dbReference type="EMBL" id="SKB03158.1"/>
    </source>
</evidence>
<keyword evidence="5" id="KW-1185">Reference proteome</keyword>
<dbReference type="InterPro" id="IPR016181">
    <property type="entry name" value="Acyl_CoA_acyltransferase"/>
</dbReference>
<dbReference type="OrthoDB" id="3828793at2"/>
<evidence type="ECO:0000313" key="5">
    <source>
        <dbReference type="Proteomes" id="UP000191040"/>
    </source>
</evidence>
<feature type="domain" description="N-acetyltransferase" evidence="3">
    <location>
        <begin position="7"/>
        <end position="174"/>
    </location>
</feature>
<organism evidence="4 5">
    <name type="scientific">Aeromicrobium choanae</name>
    <dbReference type="NCBI Taxonomy" id="1736691"/>
    <lineage>
        <taxon>Bacteria</taxon>
        <taxon>Bacillati</taxon>
        <taxon>Actinomycetota</taxon>
        <taxon>Actinomycetes</taxon>
        <taxon>Propionibacteriales</taxon>
        <taxon>Nocardioidaceae</taxon>
        <taxon>Aeromicrobium</taxon>
    </lineage>
</organism>
<dbReference type="PROSITE" id="PS51186">
    <property type="entry name" value="GNAT"/>
    <property type="match status" value="1"/>
</dbReference>
<proteinExistence type="predicted"/>
<dbReference type="RefSeq" id="WP_078698381.1">
    <property type="nucleotide sequence ID" value="NZ_LT796768.1"/>
</dbReference>
<sequence>MALRQPVEIRDVEVDDAASLIELWSACAEAVRDEGSEAFTQQGLWRCPTEAEAREAIEFNAREHRRRFLVAIVGGEIVAAAAADLATLNPITMSRVMIVSDLQVRPSHRRRSIASGLLAVIAAHAEEEDCELVLASSAAHAREPNRYLTKLGFNQIAVLRAIPVGKLNARLAAKASGSRETGRLLAVRRSLRRRAAVRG</sequence>
<accession>A0A1T4YNL9</accession>
<dbReference type="AlphaFoldDB" id="A0A1T4YNL9"/>
<keyword evidence="1 4" id="KW-0808">Transferase</keyword>
<dbReference type="PANTHER" id="PTHR43877">
    <property type="entry name" value="AMINOALKYLPHOSPHONATE N-ACETYLTRANSFERASE-RELATED-RELATED"/>
    <property type="match status" value="1"/>
</dbReference>
<protein>
    <submittedName>
        <fullName evidence="4">Acetyltransferase (GNAT) family protein</fullName>
    </submittedName>
</protein>
<evidence type="ECO:0000259" key="3">
    <source>
        <dbReference type="PROSITE" id="PS51186"/>
    </source>
</evidence>
<dbReference type="Gene3D" id="3.40.630.30">
    <property type="match status" value="1"/>
</dbReference>
<dbReference type="Pfam" id="PF00583">
    <property type="entry name" value="Acetyltransf_1"/>
    <property type="match status" value="1"/>
</dbReference>
<dbReference type="SUPFAM" id="SSF55729">
    <property type="entry name" value="Acyl-CoA N-acyltransferases (Nat)"/>
    <property type="match status" value="1"/>
</dbReference>